<dbReference type="EMBL" id="UINC01080499">
    <property type="protein sequence ID" value="SVC23490.1"/>
    <property type="molecule type" value="Genomic_DNA"/>
</dbReference>
<protein>
    <submittedName>
        <fullName evidence="1">Uncharacterized protein</fullName>
    </submittedName>
</protein>
<proteinExistence type="predicted"/>
<evidence type="ECO:0000313" key="1">
    <source>
        <dbReference type="EMBL" id="SVC23490.1"/>
    </source>
</evidence>
<dbReference type="AlphaFoldDB" id="A0A382KG40"/>
<name>A0A382KG40_9ZZZZ</name>
<accession>A0A382KG40</accession>
<sequence>MTTKPQRTLSSFLGTEVGPRVRFVASDESAIVYDYTPGRTISLRDVKQVPVLDHLAHQLSRLHRLDESEIRSLAGDGQQVVGFLRQTLFLVRIVVGPWSNTADTAAP</sequence>
<gene>
    <name evidence="1" type="ORF">METZ01_LOCUS276344</name>
</gene>
<reference evidence="1" key="1">
    <citation type="submission" date="2018-05" db="EMBL/GenBank/DDBJ databases">
        <authorList>
            <person name="Lanie J.A."/>
            <person name="Ng W.-L."/>
            <person name="Kazmierczak K.M."/>
            <person name="Andrzejewski T.M."/>
            <person name="Davidsen T.M."/>
            <person name="Wayne K.J."/>
            <person name="Tettelin H."/>
            <person name="Glass J.I."/>
            <person name="Rusch D."/>
            <person name="Podicherti R."/>
            <person name="Tsui H.-C.T."/>
            <person name="Winkler M.E."/>
        </authorList>
    </citation>
    <scope>NUCLEOTIDE SEQUENCE</scope>
</reference>
<organism evidence="1">
    <name type="scientific">marine metagenome</name>
    <dbReference type="NCBI Taxonomy" id="408172"/>
    <lineage>
        <taxon>unclassified sequences</taxon>
        <taxon>metagenomes</taxon>
        <taxon>ecological metagenomes</taxon>
    </lineage>
</organism>